<keyword evidence="3" id="KW-1185">Reference proteome</keyword>
<proteinExistence type="inferred from homology"/>
<evidence type="ECO:0000256" key="1">
    <source>
        <dbReference type="ARBA" id="ARBA00007086"/>
    </source>
</evidence>
<sequence>MARSFSNAKLFSTFVVDGISNVISRRGYAAASQGIVSSGIRGGAGRSAAAVVKKTGEEMSGGAKEKVSWVPDPVTGCYRPENCANEIDVAELRATLLKKQAVGSEIKGRFMTGQLQHVSSGNDAAQVVKYLFICCIPIGSFSMEKINIKIREMARSLSNAKLFSTFVVDGISNVISRRGYAAASQGITSSGIRGGAGRSAATVAKKTGEDMSGGAKEKVSWVPDPVTGCYRPENCPNEIDVAELRSMLLKKH</sequence>
<organism evidence="2 3">
    <name type="scientific">Gossypium schwendimanii</name>
    <name type="common">Cotton</name>
    <dbReference type="NCBI Taxonomy" id="34291"/>
    <lineage>
        <taxon>Eukaryota</taxon>
        <taxon>Viridiplantae</taxon>
        <taxon>Streptophyta</taxon>
        <taxon>Embryophyta</taxon>
        <taxon>Tracheophyta</taxon>
        <taxon>Spermatophyta</taxon>
        <taxon>Magnoliopsida</taxon>
        <taxon>eudicotyledons</taxon>
        <taxon>Gunneridae</taxon>
        <taxon>Pentapetalae</taxon>
        <taxon>rosids</taxon>
        <taxon>malvids</taxon>
        <taxon>Malvales</taxon>
        <taxon>Malvaceae</taxon>
        <taxon>Malvoideae</taxon>
        <taxon>Gossypium</taxon>
    </lineage>
</organism>
<name>A0A7J9L1T9_GOSSC</name>
<gene>
    <name evidence="2" type="ORF">Goshw_006732</name>
</gene>
<dbReference type="AlphaFoldDB" id="A0A7J9L1T9"/>
<dbReference type="GO" id="GO:0006950">
    <property type="term" value="P:response to stress"/>
    <property type="evidence" value="ECO:0007669"/>
    <property type="project" value="TreeGrafter"/>
</dbReference>
<dbReference type="Pfam" id="PF03242">
    <property type="entry name" value="LEA_3a"/>
    <property type="match status" value="2"/>
</dbReference>
<evidence type="ECO:0000313" key="2">
    <source>
        <dbReference type="EMBL" id="MBA0852546.1"/>
    </source>
</evidence>
<dbReference type="GO" id="GO:0005739">
    <property type="term" value="C:mitochondrion"/>
    <property type="evidence" value="ECO:0007669"/>
    <property type="project" value="TreeGrafter"/>
</dbReference>
<dbReference type="EMBL" id="JABFAF010000004">
    <property type="protein sequence ID" value="MBA0852546.1"/>
    <property type="molecule type" value="Genomic_DNA"/>
</dbReference>
<comment type="caution">
    <text evidence="2">The sequence shown here is derived from an EMBL/GenBank/DDBJ whole genome shotgun (WGS) entry which is preliminary data.</text>
</comment>
<dbReference type="InterPro" id="IPR004926">
    <property type="entry name" value="LEA_3a"/>
</dbReference>
<dbReference type="PANTHER" id="PTHR33509:SF5">
    <property type="entry name" value="PROTEIN SENESCENCE-ASSOCIATED GENE 21, MITOCHONDRIAL"/>
    <property type="match status" value="1"/>
</dbReference>
<comment type="similarity">
    <text evidence="1">Belongs to the LEA type 3 family.</text>
</comment>
<accession>A0A7J9L1T9</accession>
<protein>
    <submittedName>
        <fullName evidence="2">Uncharacterized protein</fullName>
    </submittedName>
</protein>
<dbReference type="PANTHER" id="PTHR33509">
    <property type="entry name" value="LATE EMBRYOGENIS ABUNDANT PROTEIN 2-RELATED"/>
    <property type="match status" value="1"/>
</dbReference>
<dbReference type="OrthoDB" id="1936089at2759"/>
<reference evidence="2 3" key="1">
    <citation type="journal article" date="2019" name="Genome Biol. Evol.">
        <title>Insights into the evolution of the New World diploid cottons (Gossypium, subgenus Houzingenia) based on genome sequencing.</title>
        <authorList>
            <person name="Grover C.E."/>
            <person name="Arick M.A. 2nd"/>
            <person name="Thrash A."/>
            <person name="Conover J.L."/>
            <person name="Sanders W.S."/>
            <person name="Peterson D.G."/>
            <person name="Frelichowski J.E."/>
            <person name="Scheffler J.A."/>
            <person name="Scheffler B.E."/>
            <person name="Wendel J.F."/>
        </authorList>
    </citation>
    <scope>NUCLEOTIDE SEQUENCE [LARGE SCALE GENOMIC DNA]</scope>
    <source>
        <strain evidence="2">1</strain>
        <tissue evidence="2">Leaf</tissue>
    </source>
</reference>
<evidence type="ECO:0000313" key="3">
    <source>
        <dbReference type="Proteomes" id="UP000593576"/>
    </source>
</evidence>
<dbReference type="Proteomes" id="UP000593576">
    <property type="component" value="Unassembled WGS sequence"/>
</dbReference>